<keyword evidence="2" id="KW-1185">Reference proteome</keyword>
<dbReference type="KEGG" id="pfj:MYCFIDRAFT_180551"/>
<organism evidence="1 2">
    <name type="scientific">Pseudocercospora fijiensis (strain CIRAD86)</name>
    <name type="common">Black leaf streak disease fungus</name>
    <name type="synonym">Mycosphaerella fijiensis</name>
    <dbReference type="NCBI Taxonomy" id="383855"/>
    <lineage>
        <taxon>Eukaryota</taxon>
        <taxon>Fungi</taxon>
        <taxon>Dikarya</taxon>
        <taxon>Ascomycota</taxon>
        <taxon>Pezizomycotina</taxon>
        <taxon>Dothideomycetes</taxon>
        <taxon>Dothideomycetidae</taxon>
        <taxon>Mycosphaerellales</taxon>
        <taxon>Mycosphaerellaceae</taxon>
        <taxon>Pseudocercospora</taxon>
    </lineage>
</organism>
<evidence type="ECO:0000313" key="2">
    <source>
        <dbReference type="Proteomes" id="UP000016932"/>
    </source>
</evidence>
<dbReference type="AlphaFoldDB" id="M3AHB2"/>
<dbReference type="EMBL" id="KB446573">
    <property type="protein sequence ID" value="EME76892.1"/>
    <property type="molecule type" value="Genomic_DNA"/>
</dbReference>
<dbReference type="GeneID" id="19334443"/>
<dbReference type="VEuPathDB" id="FungiDB:MYCFIDRAFT_180551"/>
<name>M3AHB2_PSEFD</name>
<evidence type="ECO:0000313" key="1">
    <source>
        <dbReference type="EMBL" id="EME76892.1"/>
    </source>
</evidence>
<protein>
    <submittedName>
        <fullName evidence="1">Uncharacterized protein</fullName>
    </submittedName>
</protein>
<gene>
    <name evidence="1" type="ORF">MYCFIDRAFT_180551</name>
</gene>
<dbReference type="Proteomes" id="UP000016932">
    <property type="component" value="Unassembled WGS sequence"/>
</dbReference>
<reference evidence="1 2" key="1">
    <citation type="journal article" date="2012" name="PLoS Pathog.">
        <title>Diverse lifestyles and strategies of plant pathogenesis encoded in the genomes of eighteen Dothideomycetes fungi.</title>
        <authorList>
            <person name="Ohm R.A."/>
            <person name="Feau N."/>
            <person name="Henrissat B."/>
            <person name="Schoch C.L."/>
            <person name="Horwitz B.A."/>
            <person name="Barry K.W."/>
            <person name="Condon B.J."/>
            <person name="Copeland A.C."/>
            <person name="Dhillon B."/>
            <person name="Glaser F."/>
            <person name="Hesse C.N."/>
            <person name="Kosti I."/>
            <person name="LaButti K."/>
            <person name="Lindquist E.A."/>
            <person name="Lucas S."/>
            <person name="Salamov A.A."/>
            <person name="Bradshaw R.E."/>
            <person name="Ciuffetti L."/>
            <person name="Hamelin R.C."/>
            <person name="Kema G.H.J."/>
            <person name="Lawrence C."/>
            <person name="Scott J.A."/>
            <person name="Spatafora J.W."/>
            <person name="Turgeon B.G."/>
            <person name="de Wit P.J.G.M."/>
            <person name="Zhong S."/>
            <person name="Goodwin S.B."/>
            <person name="Grigoriev I.V."/>
        </authorList>
    </citation>
    <scope>NUCLEOTIDE SEQUENCE [LARGE SCALE GENOMIC DNA]</scope>
    <source>
        <strain evidence="1 2">CIRAD86</strain>
    </source>
</reference>
<accession>M3AHB2</accession>
<dbReference type="HOGENOM" id="CLU_735937_0_0_1"/>
<proteinExistence type="predicted"/>
<dbReference type="RefSeq" id="XP_007932534.1">
    <property type="nucleotide sequence ID" value="XM_007934343.1"/>
</dbReference>
<sequence>MVKAPTSYSHATANLGHQTERLKFRECLSESFQCILSPFRDGCLNPSGPSTSIDLFRNMVEELINVQGPVKSSGKNNRACRAHVRPALKRKDLQEARSQIPGAHLLSSVFGVFLDEAQELPLTVYAAVDSSRERSCSGIARPSVNARLTAEKPSSISRYVARKERGGQNKCKALSKSTEVCGSICSTMASHEDTKLLATIPNNNGPGSISTPWATYSRGHLNVGRSSPTCMPCWGAYNRHSWASVMGVSLQDSASLTPRGNGVRRAPDGRTHWQQATLSKLNDRSRRHVHACRISWDEEEARESRSWTAETAGICWAVSLVVNKCPFQPDVPRALAVAAFTGVSFFTSQGLLTAFDVLLGGGGGGCFEAESTFQRL</sequence>